<keyword evidence="2" id="KW-1185">Reference proteome</keyword>
<sequence>MTMGKENMKDSVPHDLPPTPFLEHLKEQMGSPYRTCEIVHMIGNLEEIHNEEANLETKLCRLVIDCFEKALDPDKDPRERRFDDYKWVFDLEIKQLADEYELRIGKKGYILDMILENSKNIQGKMQVCDKKHWKKRSWFRWISFDYRATLGFGSIAGSLDHVNPVIRLPLECRISMVLGKDDHSNPSVGTNPVTASIT</sequence>
<reference evidence="1" key="2">
    <citation type="submission" date="2022-01" db="EMBL/GenBank/DDBJ databases">
        <authorList>
            <person name="Yamashiro T."/>
            <person name="Shiraishi A."/>
            <person name="Satake H."/>
            <person name="Nakayama K."/>
        </authorList>
    </citation>
    <scope>NUCLEOTIDE SEQUENCE</scope>
</reference>
<evidence type="ECO:0000313" key="1">
    <source>
        <dbReference type="EMBL" id="GJT77113.1"/>
    </source>
</evidence>
<accession>A0ABQ5GN78</accession>
<dbReference type="EMBL" id="BQNB010018683">
    <property type="protein sequence ID" value="GJT77113.1"/>
    <property type="molecule type" value="Genomic_DNA"/>
</dbReference>
<evidence type="ECO:0000313" key="2">
    <source>
        <dbReference type="Proteomes" id="UP001151760"/>
    </source>
</evidence>
<protein>
    <submittedName>
        <fullName evidence="1">Uncharacterized protein</fullName>
    </submittedName>
</protein>
<comment type="caution">
    <text evidence="1">The sequence shown here is derived from an EMBL/GenBank/DDBJ whole genome shotgun (WGS) entry which is preliminary data.</text>
</comment>
<proteinExistence type="predicted"/>
<organism evidence="1 2">
    <name type="scientific">Tanacetum coccineum</name>
    <dbReference type="NCBI Taxonomy" id="301880"/>
    <lineage>
        <taxon>Eukaryota</taxon>
        <taxon>Viridiplantae</taxon>
        <taxon>Streptophyta</taxon>
        <taxon>Embryophyta</taxon>
        <taxon>Tracheophyta</taxon>
        <taxon>Spermatophyta</taxon>
        <taxon>Magnoliopsida</taxon>
        <taxon>eudicotyledons</taxon>
        <taxon>Gunneridae</taxon>
        <taxon>Pentapetalae</taxon>
        <taxon>asterids</taxon>
        <taxon>campanulids</taxon>
        <taxon>Asterales</taxon>
        <taxon>Asteraceae</taxon>
        <taxon>Asteroideae</taxon>
        <taxon>Anthemideae</taxon>
        <taxon>Anthemidinae</taxon>
        <taxon>Tanacetum</taxon>
    </lineage>
</organism>
<dbReference type="Proteomes" id="UP001151760">
    <property type="component" value="Unassembled WGS sequence"/>
</dbReference>
<gene>
    <name evidence="1" type="ORF">Tco_1043838</name>
</gene>
<reference evidence="1" key="1">
    <citation type="journal article" date="2022" name="Int. J. Mol. Sci.">
        <title>Draft Genome of Tanacetum Coccineum: Genomic Comparison of Closely Related Tanacetum-Family Plants.</title>
        <authorList>
            <person name="Yamashiro T."/>
            <person name="Shiraishi A."/>
            <person name="Nakayama K."/>
            <person name="Satake H."/>
        </authorList>
    </citation>
    <scope>NUCLEOTIDE SEQUENCE</scope>
</reference>
<name>A0ABQ5GN78_9ASTR</name>